<gene>
    <name evidence="1" type="ORF">Cdeb_01930</name>
</gene>
<protein>
    <submittedName>
        <fullName evidence="1">Uncharacterized protein</fullName>
    </submittedName>
</protein>
<evidence type="ECO:0000313" key="1">
    <source>
        <dbReference type="EMBL" id="RKO61025.1"/>
    </source>
</evidence>
<dbReference type="Proteomes" id="UP000286235">
    <property type="component" value="Unassembled WGS sequence"/>
</dbReference>
<name>A0A420VBU1_9BACI</name>
<dbReference type="AlphaFoldDB" id="A0A420VBU1"/>
<dbReference type="EMBL" id="AZRV01000047">
    <property type="protein sequence ID" value="RKO61025.1"/>
    <property type="molecule type" value="Genomic_DNA"/>
</dbReference>
<keyword evidence="2" id="KW-1185">Reference proteome</keyword>
<sequence length="59" mass="6957">MAFEKDMCSRIVQMKEPLCRGSNHHYLRTNAKIPDMPMKIPLSKLIQKFVCDFNDLIFI</sequence>
<proteinExistence type="predicted"/>
<reference evidence="1 2" key="1">
    <citation type="submission" date="2013-12" db="EMBL/GenBank/DDBJ databases">
        <title>Genome and proteome characterization of Caldibacillus debilis GB1 derived from a cellulolytic aero-tolerant co-culture.</title>
        <authorList>
            <person name="Wushke S.T."/>
            <person name="Zhang X."/>
            <person name="Fristensky B."/>
            <person name="Wilkins J.A."/>
            <person name="Levin D.B."/>
            <person name="Sparling R."/>
        </authorList>
    </citation>
    <scope>NUCLEOTIDE SEQUENCE [LARGE SCALE GENOMIC DNA]</scope>
    <source>
        <strain evidence="1 2">GB1</strain>
    </source>
</reference>
<comment type="caution">
    <text evidence="1">The sequence shown here is derived from an EMBL/GenBank/DDBJ whole genome shotgun (WGS) entry which is preliminary data.</text>
</comment>
<accession>A0A420VBU1</accession>
<evidence type="ECO:0000313" key="2">
    <source>
        <dbReference type="Proteomes" id="UP000286235"/>
    </source>
</evidence>
<organism evidence="1 2">
    <name type="scientific">Caldibacillus debilis GB1</name>
    <dbReference type="NCBI Taxonomy" id="1339248"/>
    <lineage>
        <taxon>Bacteria</taxon>
        <taxon>Bacillati</taxon>
        <taxon>Bacillota</taxon>
        <taxon>Bacilli</taxon>
        <taxon>Bacillales</taxon>
        <taxon>Bacillaceae</taxon>
        <taxon>Caldibacillus</taxon>
    </lineage>
</organism>